<keyword evidence="3" id="KW-0472">Membrane</keyword>
<feature type="region of interest" description="Disordered" evidence="2">
    <location>
        <begin position="320"/>
        <end position="367"/>
    </location>
</feature>
<feature type="compositionally biased region" description="Polar residues" evidence="2">
    <location>
        <begin position="442"/>
        <end position="452"/>
    </location>
</feature>
<reference evidence="6" key="1">
    <citation type="submission" date="2017-02" db="UniProtKB">
        <authorList>
            <consortium name="WormBaseParasite"/>
        </authorList>
    </citation>
    <scope>IDENTIFICATION</scope>
</reference>
<feature type="compositionally biased region" description="Low complexity" evidence="2">
    <location>
        <begin position="548"/>
        <end position="564"/>
    </location>
</feature>
<dbReference type="STRING" id="6216.A0A0R3SV78"/>
<feature type="region of interest" description="Disordered" evidence="2">
    <location>
        <begin position="537"/>
        <end position="588"/>
    </location>
</feature>
<accession>A0A0R3SV78</accession>
<feature type="compositionally biased region" description="Polar residues" evidence="2">
    <location>
        <begin position="231"/>
        <end position="258"/>
    </location>
</feature>
<proteinExistence type="predicted"/>
<sequence>MEWDEVETTELFQKFESFATAKFTELRQKHWKECTAAITDVRKMISELRAGKMFFLNMSCLLDFEEGISRVNCEKAGLEKELEKCQEMIEGKNLELLGLRRQLRSYNLSKNICKKCECEVPEVEGKVEKEQAGRKRARFNVWLFALLCCFISAFSEVSCFSLFQLSLSSSESPEDTPDAPVGSNNGLARRPSEKRLCLATANGQVAVEINKQKTGGNSDGRGDAPNVLVPETQQESPSNGSPESRTLTDGTATNNNSDVGIKPEEGVDQPIQTPLSDPLSRRPFGLSALSPPSTYYDASAAIRRAVNHLDLANYEPSVIASPSQVSKQNRLGGHRAGGHASRHVHKKTCRHYQSPPPKRPAAGRRSRPALANDLLSDATGADLTFPSISTFAEVTDPKRPAAASKDPATSLMPPPPPPDNNVRVTRRASKQGVVDNFPSLGGSPTAQKNVETQLPDAQANSSRRTSNANRTGSSPNNNKGLGLNQCNDCEEYLRAVGLSPKMIQQHLRTTVRHTHLSPRGRKRSSLVAGTSALSTPQNFWSFGTLSPPAASSSQNNRRNSAQPSRRPDVGAALRRLRRRRPLEMPKRS</sequence>
<feature type="compositionally biased region" description="Polar residues" evidence="2">
    <location>
        <begin position="320"/>
        <end position="329"/>
    </location>
</feature>
<dbReference type="WBParaSite" id="HDID_0000945901-mRNA-1">
    <property type="protein sequence ID" value="HDID_0000945901-mRNA-1"/>
    <property type="gene ID" value="HDID_0000945901"/>
</dbReference>
<organism evidence="6">
    <name type="scientific">Hymenolepis diminuta</name>
    <name type="common">Rat tapeworm</name>
    <dbReference type="NCBI Taxonomy" id="6216"/>
    <lineage>
        <taxon>Eukaryota</taxon>
        <taxon>Metazoa</taxon>
        <taxon>Spiralia</taxon>
        <taxon>Lophotrochozoa</taxon>
        <taxon>Platyhelminthes</taxon>
        <taxon>Cestoda</taxon>
        <taxon>Eucestoda</taxon>
        <taxon>Cyclophyllidea</taxon>
        <taxon>Hymenolepididae</taxon>
        <taxon>Hymenolepis</taxon>
    </lineage>
</organism>
<protein>
    <submittedName>
        <fullName evidence="6">DNA endonuclease RBBP8</fullName>
    </submittedName>
</protein>
<dbReference type="EMBL" id="UYSG01011296">
    <property type="protein sequence ID" value="VDL61793.1"/>
    <property type="molecule type" value="Genomic_DNA"/>
</dbReference>
<gene>
    <name evidence="4" type="ORF">HDID_LOCUS9457</name>
</gene>
<evidence type="ECO:0000313" key="5">
    <source>
        <dbReference type="Proteomes" id="UP000274504"/>
    </source>
</evidence>
<name>A0A0R3SV78_HYMDI</name>
<feature type="region of interest" description="Disordered" evidence="2">
    <location>
        <begin position="209"/>
        <end position="283"/>
    </location>
</feature>
<dbReference type="AlphaFoldDB" id="A0A0R3SV78"/>
<keyword evidence="1" id="KW-0175">Coiled coil</keyword>
<feature type="compositionally biased region" description="Basic residues" evidence="2">
    <location>
        <begin position="332"/>
        <end position="350"/>
    </location>
</feature>
<feature type="coiled-coil region" evidence="1">
    <location>
        <begin position="68"/>
        <end position="95"/>
    </location>
</feature>
<dbReference type="OrthoDB" id="5801062at2759"/>
<reference evidence="4 5" key="2">
    <citation type="submission" date="2018-11" db="EMBL/GenBank/DDBJ databases">
        <authorList>
            <consortium name="Pathogen Informatics"/>
        </authorList>
    </citation>
    <scope>NUCLEOTIDE SEQUENCE [LARGE SCALE GENOMIC DNA]</scope>
</reference>
<evidence type="ECO:0000256" key="1">
    <source>
        <dbReference type="SAM" id="Coils"/>
    </source>
</evidence>
<feature type="transmembrane region" description="Helical" evidence="3">
    <location>
        <begin position="139"/>
        <end position="163"/>
    </location>
</feature>
<dbReference type="Proteomes" id="UP000274504">
    <property type="component" value="Unassembled WGS sequence"/>
</dbReference>
<feature type="compositionally biased region" description="Polar residues" evidence="2">
    <location>
        <begin position="458"/>
        <end position="482"/>
    </location>
</feature>
<evidence type="ECO:0000256" key="3">
    <source>
        <dbReference type="SAM" id="Phobius"/>
    </source>
</evidence>
<keyword evidence="3" id="KW-0812">Transmembrane</keyword>
<feature type="region of interest" description="Disordered" evidence="2">
    <location>
        <begin position="394"/>
        <end position="482"/>
    </location>
</feature>
<evidence type="ECO:0000313" key="4">
    <source>
        <dbReference type="EMBL" id="VDL61793.1"/>
    </source>
</evidence>
<evidence type="ECO:0000256" key="2">
    <source>
        <dbReference type="SAM" id="MobiDB-lite"/>
    </source>
</evidence>
<keyword evidence="3" id="KW-1133">Transmembrane helix</keyword>
<evidence type="ECO:0000313" key="6">
    <source>
        <dbReference type="WBParaSite" id="HDID_0000945901-mRNA-1"/>
    </source>
</evidence>